<evidence type="ECO:0000256" key="1">
    <source>
        <dbReference type="SAM" id="Phobius"/>
    </source>
</evidence>
<gene>
    <name evidence="2" type="ORF">LLW17_14865</name>
</gene>
<dbReference type="Proteomes" id="UP001197770">
    <property type="component" value="Unassembled WGS sequence"/>
</dbReference>
<sequence>MMETAIKIAIYIHAFFGAIGLIAGSLSFMVKKGSKFHKKSGKWFTIGMLASSGLSVPIASMPGHENPFLVMIGLFTIYMVLVGNRSLRFKKRKTVASKVDWGISGFMALISALMLAAGLLKSGEIAVLFLFFGAIGLVLCLMDFNFLRNPHRTKTGWLVQHIGKIVGAYIASVTAFLVEGTHLSGLAVWILPAVVGNTATIYWILKVKGVKLKLPLQRASSSFSE</sequence>
<feature type="transmembrane region" description="Helical" evidence="1">
    <location>
        <begin position="6"/>
        <end position="30"/>
    </location>
</feature>
<feature type="transmembrane region" description="Helical" evidence="1">
    <location>
        <begin position="184"/>
        <end position="205"/>
    </location>
</feature>
<evidence type="ECO:0008006" key="4">
    <source>
        <dbReference type="Google" id="ProtNLM"/>
    </source>
</evidence>
<organism evidence="2 3">
    <name type="scientific">Leeuwenhoekiella parthenopeia</name>
    <dbReference type="NCBI Taxonomy" id="2890320"/>
    <lineage>
        <taxon>Bacteria</taxon>
        <taxon>Pseudomonadati</taxon>
        <taxon>Bacteroidota</taxon>
        <taxon>Flavobacteriia</taxon>
        <taxon>Flavobacteriales</taxon>
        <taxon>Flavobacteriaceae</taxon>
        <taxon>Leeuwenhoekiella</taxon>
    </lineage>
</organism>
<feature type="transmembrane region" description="Helical" evidence="1">
    <location>
        <begin position="68"/>
        <end position="87"/>
    </location>
</feature>
<keyword evidence="3" id="KW-1185">Reference proteome</keyword>
<name>A0ABS8GVH3_9FLAO</name>
<protein>
    <recommendedName>
        <fullName evidence="4">DUF2306 domain-containing protein</fullName>
    </recommendedName>
</protein>
<reference evidence="2 3" key="1">
    <citation type="submission" date="2021-11" db="EMBL/GenBank/DDBJ databases">
        <title>Seasonal and diel survey of microbial diversity of the Tyrrhenian coast.</title>
        <authorList>
            <person name="Gattoni G."/>
            <person name="Corral P."/>
        </authorList>
    </citation>
    <scope>NUCLEOTIDE SEQUENCE [LARGE SCALE GENOMIC DNA]</scope>
    <source>
        <strain evidence="2 3">Mr9</strain>
    </source>
</reference>
<dbReference type="RefSeq" id="WP_228231081.1">
    <property type="nucleotide sequence ID" value="NZ_JAJGMW010000022.1"/>
</dbReference>
<keyword evidence="1" id="KW-0472">Membrane</keyword>
<keyword evidence="1" id="KW-0812">Transmembrane</keyword>
<feature type="transmembrane region" description="Helical" evidence="1">
    <location>
        <begin position="42"/>
        <end position="62"/>
    </location>
</feature>
<accession>A0ABS8GVH3</accession>
<feature type="transmembrane region" description="Helical" evidence="1">
    <location>
        <begin position="99"/>
        <end position="119"/>
    </location>
</feature>
<dbReference type="EMBL" id="JAJGMW010000022">
    <property type="protein sequence ID" value="MCC4214010.1"/>
    <property type="molecule type" value="Genomic_DNA"/>
</dbReference>
<evidence type="ECO:0000313" key="2">
    <source>
        <dbReference type="EMBL" id="MCC4214010.1"/>
    </source>
</evidence>
<proteinExistence type="predicted"/>
<feature type="transmembrane region" description="Helical" evidence="1">
    <location>
        <begin position="158"/>
        <end position="178"/>
    </location>
</feature>
<evidence type="ECO:0000313" key="3">
    <source>
        <dbReference type="Proteomes" id="UP001197770"/>
    </source>
</evidence>
<keyword evidence="1" id="KW-1133">Transmembrane helix</keyword>
<comment type="caution">
    <text evidence="2">The sequence shown here is derived from an EMBL/GenBank/DDBJ whole genome shotgun (WGS) entry which is preliminary data.</text>
</comment>
<feature type="transmembrane region" description="Helical" evidence="1">
    <location>
        <begin position="125"/>
        <end position="146"/>
    </location>
</feature>